<organism evidence="38 39">
    <name type="scientific">Lottia gigantea</name>
    <name type="common">Giant owl limpet</name>
    <dbReference type="NCBI Taxonomy" id="225164"/>
    <lineage>
        <taxon>Eukaryota</taxon>
        <taxon>Metazoa</taxon>
        <taxon>Spiralia</taxon>
        <taxon>Lophotrochozoa</taxon>
        <taxon>Mollusca</taxon>
        <taxon>Gastropoda</taxon>
        <taxon>Patellogastropoda</taxon>
        <taxon>Lottioidea</taxon>
        <taxon>Lottiidae</taxon>
        <taxon>Lottia</taxon>
    </lineage>
</organism>
<evidence type="ECO:0000256" key="9">
    <source>
        <dbReference type="ARBA" id="ARBA00022824"/>
    </source>
</evidence>
<dbReference type="Gene3D" id="3.30.559.70">
    <property type="entry name" value="Choline/Carnitine o-acyltransferase, domain 2"/>
    <property type="match status" value="1"/>
</dbReference>
<evidence type="ECO:0000256" key="19">
    <source>
        <dbReference type="ARBA" id="ARBA00050851"/>
    </source>
</evidence>
<evidence type="ECO:0000256" key="18">
    <source>
        <dbReference type="ARBA" id="ARBA00050207"/>
    </source>
</evidence>
<name>V4AGR3_LOTGI</name>
<comment type="catalytic activity">
    <reaction evidence="23">
        <text>2,6-dimethylheptanoyl-CoA + (R)-carnitine = O-2,6-dimethylheptanoyl-(R)-carnitine + CoA</text>
        <dbReference type="Rhea" id="RHEA:45004"/>
        <dbReference type="ChEBI" id="CHEBI:16347"/>
        <dbReference type="ChEBI" id="CHEBI:57287"/>
        <dbReference type="ChEBI" id="CHEBI:84843"/>
        <dbReference type="ChEBI" id="CHEBI:84847"/>
    </reaction>
    <physiologicalReaction direction="left-to-right" evidence="23">
        <dbReference type="Rhea" id="RHEA:45005"/>
    </physiologicalReaction>
</comment>
<evidence type="ECO:0000256" key="35">
    <source>
        <dbReference type="PIRSR" id="PIRSR600542-1"/>
    </source>
</evidence>
<dbReference type="GO" id="GO:0005777">
    <property type="term" value="C:peroxisome"/>
    <property type="evidence" value="ECO:0007669"/>
    <property type="project" value="UniProtKB-SubCell"/>
</dbReference>
<evidence type="ECO:0000256" key="23">
    <source>
        <dbReference type="ARBA" id="ARBA00051534"/>
    </source>
</evidence>
<evidence type="ECO:0000256" key="36">
    <source>
        <dbReference type="RuleBase" id="RU003801"/>
    </source>
</evidence>
<comment type="catalytic activity">
    <reaction evidence="24">
        <text>3-methylbutanoyl-CoA + (R)-carnitine = O-3-methylbutanoyl-(R)-carnitine + CoA</text>
        <dbReference type="Rhea" id="RHEA:44984"/>
        <dbReference type="ChEBI" id="CHEBI:16347"/>
        <dbReference type="ChEBI" id="CHEBI:57287"/>
        <dbReference type="ChEBI" id="CHEBI:57345"/>
        <dbReference type="ChEBI" id="CHEBI:70819"/>
    </reaction>
    <physiologicalReaction direction="left-to-right" evidence="24">
        <dbReference type="Rhea" id="RHEA:44985"/>
    </physiologicalReaction>
</comment>
<evidence type="ECO:0000256" key="3">
    <source>
        <dbReference type="ARBA" id="ARBA00004443"/>
    </source>
</evidence>
<evidence type="ECO:0000256" key="14">
    <source>
        <dbReference type="ARBA" id="ARBA00023136"/>
    </source>
</evidence>
<feature type="active site" description="Proton acceptor" evidence="35">
    <location>
        <position position="315"/>
    </location>
</feature>
<comment type="subunit">
    <text evidence="5">Monomer.</text>
</comment>
<feature type="domain" description="Choline/carnitine acyltransferase" evidence="37">
    <location>
        <begin position="11"/>
        <end position="581"/>
    </location>
</feature>
<evidence type="ECO:0000256" key="21">
    <source>
        <dbReference type="ARBA" id="ARBA00051087"/>
    </source>
</evidence>
<evidence type="ECO:0000256" key="32">
    <source>
        <dbReference type="ARBA" id="ARBA00066910"/>
    </source>
</evidence>
<keyword evidence="10" id="KW-0276">Fatty acid metabolism</keyword>
<evidence type="ECO:0000256" key="6">
    <source>
        <dbReference type="ARBA" id="ARBA00022448"/>
    </source>
</evidence>
<comment type="catalytic activity">
    <reaction evidence="29">
        <text>propanoyl-CoA + (R)-carnitine = O-propanoyl-(R)-carnitine + CoA</text>
        <dbReference type="Rhea" id="RHEA:44976"/>
        <dbReference type="ChEBI" id="CHEBI:16347"/>
        <dbReference type="ChEBI" id="CHEBI:53210"/>
        <dbReference type="ChEBI" id="CHEBI:57287"/>
        <dbReference type="ChEBI" id="CHEBI:57392"/>
    </reaction>
    <physiologicalReaction direction="left-to-right" evidence="29">
        <dbReference type="Rhea" id="RHEA:44977"/>
    </physiologicalReaction>
</comment>
<evidence type="ECO:0000256" key="7">
    <source>
        <dbReference type="ARBA" id="ARBA00022679"/>
    </source>
</evidence>
<dbReference type="SUPFAM" id="SSF52777">
    <property type="entry name" value="CoA-dependent acyltransferases"/>
    <property type="match status" value="2"/>
</dbReference>
<evidence type="ECO:0000256" key="13">
    <source>
        <dbReference type="ARBA" id="ARBA00023128"/>
    </source>
</evidence>
<comment type="catalytic activity">
    <reaction evidence="21">
        <text>4,8-dimethylnonanoyl-CoA + (R)-carnitine = O-4,8-dimethylnonanoyl-(R)-carnitine + CoA</text>
        <dbReference type="Rhea" id="RHEA:44860"/>
        <dbReference type="ChEBI" id="CHEBI:16347"/>
        <dbReference type="ChEBI" id="CHEBI:57287"/>
        <dbReference type="ChEBI" id="CHEBI:77061"/>
        <dbReference type="ChEBI" id="CHEBI:84654"/>
    </reaction>
    <physiologicalReaction direction="left-to-right" evidence="21">
        <dbReference type="Rhea" id="RHEA:44861"/>
    </physiologicalReaction>
</comment>
<gene>
    <name evidence="38" type="ORF">LOTGIDRAFT_137716</name>
</gene>
<evidence type="ECO:0000256" key="4">
    <source>
        <dbReference type="ARBA" id="ARBA00005232"/>
    </source>
</evidence>
<comment type="catalytic activity">
    <reaction evidence="28">
        <text>acetoacetyl-CoA + (R)-carnitine = O-3-oxobutanoyl-(R)-carnitine + CoA</text>
        <dbReference type="Rhea" id="RHEA:44996"/>
        <dbReference type="ChEBI" id="CHEBI:16347"/>
        <dbReference type="ChEBI" id="CHEBI:57286"/>
        <dbReference type="ChEBI" id="CHEBI:57287"/>
        <dbReference type="ChEBI" id="CHEBI:84841"/>
    </reaction>
    <physiologicalReaction direction="left-to-right" evidence="28">
        <dbReference type="Rhea" id="RHEA:44997"/>
    </physiologicalReaction>
</comment>
<dbReference type="PANTHER" id="PTHR22589">
    <property type="entry name" value="CARNITINE O-ACYLTRANSFERASE"/>
    <property type="match status" value="1"/>
</dbReference>
<dbReference type="RefSeq" id="XP_009046038.1">
    <property type="nucleotide sequence ID" value="XM_009047790.1"/>
</dbReference>
<evidence type="ECO:0000256" key="12">
    <source>
        <dbReference type="ARBA" id="ARBA00023098"/>
    </source>
</evidence>
<dbReference type="InterPro" id="IPR000542">
    <property type="entry name" value="Carn_acyl_trans"/>
</dbReference>
<evidence type="ECO:0000256" key="28">
    <source>
        <dbReference type="ARBA" id="ARBA00052568"/>
    </source>
</evidence>
<dbReference type="PROSITE" id="PS00440">
    <property type="entry name" value="ACYLTRANSF_C_2"/>
    <property type="match status" value="1"/>
</dbReference>
<dbReference type="KEGG" id="lgi:LOTGIDRAFT_137716"/>
<dbReference type="GO" id="GO:0006631">
    <property type="term" value="P:fatty acid metabolic process"/>
    <property type="evidence" value="ECO:0007669"/>
    <property type="project" value="UniProtKB-KW"/>
</dbReference>
<evidence type="ECO:0000259" key="37">
    <source>
        <dbReference type="Pfam" id="PF00755"/>
    </source>
</evidence>
<dbReference type="InterPro" id="IPR023213">
    <property type="entry name" value="CAT-like_dom_sf"/>
</dbReference>
<dbReference type="EC" id="2.3.1.7" evidence="32"/>
<evidence type="ECO:0000256" key="25">
    <source>
        <dbReference type="ARBA" id="ARBA00051955"/>
    </source>
</evidence>
<dbReference type="InterPro" id="IPR042231">
    <property type="entry name" value="Cho/carn_acyl_trans_2"/>
</dbReference>
<comment type="catalytic activity">
    <reaction evidence="27">
        <text>(R)-carnitine + acetyl-CoA = O-acetyl-(R)-carnitine + CoA</text>
        <dbReference type="Rhea" id="RHEA:21136"/>
        <dbReference type="ChEBI" id="CHEBI:16347"/>
        <dbReference type="ChEBI" id="CHEBI:57287"/>
        <dbReference type="ChEBI" id="CHEBI:57288"/>
        <dbReference type="ChEBI" id="CHEBI:57589"/>
        <dbReference type="EC" id="2.3.1.7"/>
    </reaction>
    <physiologicalReaction direction="left-to-right" evidence="27">
        <dbReference type="Rhea" id="RHEA:21137"/>
    </physiologicalReaction>
</comment>
<evidence type="ECO:0000256" key="15">
    <source>
        <dbReference type="ARBA" id="ARBA00023140"/>
    </source>
</evidence>
<comment type="catalytic activity">
    <reaction evidence="18">
        <text>2-methylbutanoyl-CoA + (R)-carnitine = O-2-methylbutanoyl-(R)-carnitine + CoA</text>
        <dbReference type="Rhea" id="RHEA:44992"/>
        <dbReference type="ChEBI" id="CHEBI:16347"/>
        <dbReference type="ChEBI" id="CHEBI:57287"/>
        <dbReference type="ChEBI" id="CHEBI:57336"/>
        <dbReference type="ChEBI" id="CHEBI:84840"/>
    </reaction>
    <physiologicalReaction direction="left-to-right" evidence="18">
        <dbReference type="Rhea" id="RHEA:44993"/>
    </physiologicalReaction>
</comment>
<evidence type="ECO:0000256" key="24">
    <source>
        <dbReference type="ARBA" id="ARBA00051554"/>
    </source>
</evidence>
<comment type="catalytic activity">
    <reaction evidence="20">
        <text>3-hydroxybutanoyl-CoA + (R)-carnitine = O-3-hydroxybutanoyl-(R)-carnitine + CoA</text>
        <dbReference type="Rhea" id="RHEA:45000"/>
        <dbReference type="ChEBI" id="CHEBI:16347"/>
        <dbReference type="ChEBI" id="CHEBI:57287"/>
        <dbReference type="ChEBI" id="CHEBI:78611"/>
        <dbReference type="ChEBI" id="CHEBI:84842"/>
    </reaction>
    <physiologicalReaction direction="left-to-right" evidence="20">
        <dbReference type="Rhea" id="RHEA:45001"/>
    </physiologicalReaction>
</comment>
<evidence type="ECO:0000313" key="39">
    <source>
        <dbReference type="Proteomes" id="UP000030746"/>
    </source>
</evidence>
<evidence type="ECO:0000256" key="26">
    <source>
        <dbReference type="ARBA" id="ARBA00051962"/>
    </source>
</evidence>
<keyword evidence="11" id="KW-0007">Acetylation</keyword>
<evidence type="ECO:0000256" key="1">
    <source>
        <dbReference type="ARBA" id="ARBA00004240"/>
    </source>
</evidence>
<dbReference type="FunFam" id="3.30.559.70:FF:000002">
    <property type="entry name" value="Carnitine O-acetyltransferase"/>
    <property type="match status" value="1"/>
</dbReference>
<evidence type="ECO:0000256" key="2">
    <source>
        <dbReference type="ARBA" id="ARBA00004275"/>
    </source>
</evidence>
<keyword evidence="39" id="KW-1185">Reference proteome</keyword>
<comment type="catalytic activity">
    <reaction evidence="19">
        <text>butanoyl-CoA + (R)-carnitine = O-butanoyl-(R)-carnitine + CoA</text>
        <dbReference type="Rhea" id="RHEA:44980"/>
        <dbReference type="ChEBI" id="CHEBI:16347"/>
        <dbReference type="ChEBI" id="CHEBI:21949"/>
        <dbReference type="ChEBI" id="CHEBI:57287"/>
        <dbReference type="ChEBI" id="CHEBI:57371"/>
    </reaction>
    <physiologicalReaction direction="left-to-right" evidence="19">
        <dbReference type="Rhea" id="RHEA:44981"/>
    </physiologicalReaction>
</comment>
<evidence type="ECO:0000256" key="22">
    <source>
        <dbReference type="ARBA" id="ARBA00051518"/>
    </source>
</evidence>
<evidence type="ECO:0000256" key="29">
    <source>
        <dbReference type="ARBA" id="ARBA00053012"/>
    </source>
</evidence>
<evidence type="ECO:0000256" key="34">
    <source>
        <dbReference type="ARBA" id="ARBA00079830"/>
    </source>
</evidence>
<evidence type="ECO:0000256" key="31">
    <source>
        <dbReference type="ARBA" id="ARBA00066418"/>
    </source>
</evidence>
<dbReference type="Pfam" id="PF00755">
    <property type="entry name" value="Carn_acyltransf"/>
    <property type="match status" value="1"/>
</dbReference>
<dbReference type="HOGENOM" id="CLU_013513_5_0_1"/>
<dbReference type="OMA" id="FRMYNIC"/>
<protein>
    <recommendedName>
        <fullName evidence="33">Carnitine O-acetyltransferase</fullName>
        <ecNumber evidence="31">2.3.1.137</ecNumber>
        <ecNumber evidence="32">2.3.1.7</ecNumber>
    </recommendedName>
    <alternativeName>
        <fullName evidence="34">Carnitine acetyltransferase</fullName>
    </alternativeName>
</protein>
<evidence type="ECO:0000256" key="30">
    <source>
        <dbReference type="ARBA" id="ARBA00058613"/>
    </source>
</evidence>
<keyword evidence="13" id="KW-0496">Mitochondrion</keyword>
<evidence type="ECO:0000256" key="5">
    <source>
        <dbReference type="ARBA" id="ARBA00011245"/>
    </source>
</evidence>
<proteinExistence type="inferred from homology"/>
<dbReference type="OrthoDB" id="240216at2759"/>
<dbReference type="Gene3D" id="3.30.559.10">
    <property type="entry name" value="Chloramphenicol acetyltransferase-like domain"/>
    <property type="match status" value="1"/>
</dbReference>
<reference evidence="38 39" key="1">
    <citation type="journal article" date="2013" name="Nature">
        <title>Insights into bilaterian evolution from three spiralian genomes.</title>
        <authorList>
            <person name="Simakov O."/>
            <person name="Marletaz F."/>
            <person name="Cho S.J."/>
            <person name="Edsinger-Gonzales E."/>
            <person name="Havlak P."/>
            <person name="Hellsten U."/>
            <person name="Kuo D.H."/>
            <person name="Larsson T."/>
            <person name="Lv J."/>
            <person name="Arendt D."/>
            <person name="Savage R."/>
            <person name="Osoegawa K."/>
            <person name="de Jong P."/>
            <person name="Grimwood J."/>
            <person name="Chapman J.A."/>
            <person name="Shapiro H."/>
            <person name="Aerts A."/>
            <person name="Otillar R.P."/>
            <person name="Terry A.Y."/>
            <person name="Boore J.L."/>
            <person name="Grigoriev I.V."/>
            <person name="Lindberg D.R."/>
            <person name="Seaver E.C."/>
            <person name="Weisblat D.A."/>
            <person name="Putnam N.H."/>
            <person name="Rokhsar D.S."/>
        </authorList>
    </citation>
    <scope>NUCLEOTIDE SEQUENCE [LARGE SCALE GENOMIC DNA]</scope>
</reference>
<dbReference type="GO" id="GO:0004092">
    <property type="term" value="F:carnitine O-acetyltransferase activity"/>
    <property type="evidence" value="ECO:0007669"/>
    <property type="project" value="UniProtKB-EC"/>
</dbReference>
<accession>V4AGR3</accession>
<evidence type="ECO:0000256" key="17">
    <source>
        <dbReference type="ARBA" id="ARBA00050133"/>
    </source>
</evidence>
<dbReference type="FunFam" id="3.30.559.10:FF:000001">
    <property type="entry name" value="Carnitine O-acetyltransferase"/>
    <property type="match status" value="1"/>
</dbReference>
<dbReference type="GO" id="GO:0019254">
    <property type="term" value="P:carnitine metabolic process, CoA-linked"/>
    <property type="evidence" value="ECO:0007669"/>
    <property type="project" value="TreeGrafter"/>
</dbReference>
<keyword evidence="14" id="KW-0472">Membrane</keyword>
<dbReference type="CTD" id="20233942"/>
<evidence type="ECO:0000256" key="20">
    <source>
        <dbReference type="ARBA" id="ARBA00050860"/>
    </source>
</evidence>
<comment type="catalytic activity">
    <reaction evidence="25">
        <text>2-methylpropanoyl-CoA + (R)-carnitine = O-isobutanoyl-(R)-carnitine + CoA</text>
        <dbReference type="Rhea" id="RHEA:44988"/>
        <dbReference type="ChEBI" id="CHEBI:16347"/>
        <dbReference type="ChEBI" id="CHEBI:57287"/>
        <dbReference type="ChEBI" id="CHEBI:57338"/>
        <dbReference type="ChEBI" id="CHEBI:84838"/>
    </reaction>
    <physiologicalReaction direction="left-to-right" evidence="25">
        <dbReference type="Rhea" id="RHEA:44989"/>
    </physiologicalReaction>
</comment>
<evidence type="ECO:0000313" key="38">
    <source>
        <dbReference type="EMBL" id="ESP03239.1"/>
    </source>
</evidence>
<dbReference type="GO" id="GO:0005783">
    <property type="term" value="C:endoplasmic reticulum"/>
    <property type="evidence" value="ECO:0007669"/>
    <property type="project" value="UniProtKB-SubCell"/>
</dbReference>
<dbReference type="AlphaFoldDB" id="V4AGR3"/>
<keyword evidence="9" id="KW-0256">Endoplasmic reticulum</keyword>
<dbReference type="GeneID" id="20233942"/>
<dbReference type="PANTHER" id="PTHR22589:SF103">
    <property type="entry name" value="CARNITINE O-ACETYL-TRANSFERASE, ISOFORM A-RELATED"/>
    <property type="match status" value="1"/>
</dbReference>
<dbReference type="InterPro" id="IPR039551">
    <property type="entry name" value="Cho/carn_acyl_trans"/>
</dbReference>
<dbReference type="Proteomes" id="UP000030746">
    <property type="component" value="Unassembled WGS sequence"/>
</dbReference>
<keyword evidence="8" id="KW-0999">Mitochondrion inner membrane</keyword>
<keyword evidence="16 36" id="KW-0012">Acyltransferase</keyword>
<dbReference type="EC" id="2.3.1.137" evidence="31"/>
<keyword evidence="7 36" id="KW-0808">Transferase</keyword>
<dbReference type="EMBL" id="KB200071">
    <property type="protein sequence ID" value="ESP03239.1"/>
    <property type="molecule type" value="Genomic_DNA"/>
</dbReference>
<comment type="subcellular location">
    <subcellularLocation>
        <location evidence="1">Endoplasmic reticulum</location>
    </subcellularLocation>
    <subcellularLocation>
        <location evidence="3">Mitochondrion inner membrane</location>
        <topology evidence="3">Peripheral membrane protein</topology>
        <orientation evidence="3">Matrix side</orientation>
    </subcellularLocation>
    <subcellularLocation>
        <location evidence="2">Peroxisome</location>
    </subcellularLocation>
</comment>
<evidence type="ECO:0000256" key="10">
    <source>
        <dbReference type="ARBA" id="ARBA00022832"/>
    </source>
</evidence>
<comment type="catalytic activity">
    <reaction evidence="26">
        <text>hexanoyl-CoA + (R)-carnitine = O-hexanoyl-(R)-carnitine + CoA</text>
        <dbReference type="Rhea" id="RHEA:44972"/>
        <dbReference type="ChEBI" id="CHEBI:16347"/>
        <dbReference type="ChEBI" id="CHEBI:57287"/>
        <dbReference type="ChEBI" id="CHEBI:62620"/>
        <dbReference type="ChEBI" id="CHEBI:84834"/>
    </reaction>
    <physiologicalReaction direction="left-to-right" evidence="26">
        <dbReference type="Rhea" id="RHEA:44973"/>
    </physiologicalReaction>
</comment>
<keyword evidence="15" id="KW-0576">Peroxisome</keyword>
<evidence type="ECO:0000256" key="8">
    <source>
        <dbReference type="ARBA" id="ARBA00022792"/>
    </source>
</evidence>
<evidence type="ECO:0000256" key="27">
    <source>
        <dbReference type="ARBA" id="ARBA00052310"/>
    </source>
</evidence>
<dbReference type="STRING" id="225164.V4AGR3"/>
<comment type="function">
    <text evidence="30">Catalyzes the reversible transfer of acyl groups from carnitine to coenzyme A (CoA) and regulates the acyl-CoA/CoA ratio. Also plays a crucial role in the transport of fatty acids for beta-oxidation. Responsible for the synthesis of short- and branched-chain acylcarnitines. Active towards some branched-chain amino acid oxidation pathway (BCAAO) intermediates. Trans-2-enoyl-CoAs and 2-methylacyl-CoAs are poor substrates.</text>
</comment>
<comment type="catalytic activity">
    <reaction evidence="17">
        <text>decanoyl-CoA + (R)-carnitine = O-decanoyl-(R)-carnitine + CoA</text>
        <dbReference type="Rhea" id="RHEA:44828"/>
        <dbReference type="ChEBI" id="CHEBI:16347"/>
        <dbReference type="ChEBI" id="CHEBI:28717"/>
        <dbReference type="ChEBI" id="CHEBI:57287"/>
        <dbReference type="ChEBI" id="CHEBI:61430"/>
    </reaction>
    <physiologicalReaction direction="left-to-right" evidence="17">
        <dbReference type="Rhea" id="RHEA:44829"/>
    </physiologicalReaction>
</comment>
<sequence length="596" mass="67306">MFSIQDSLPTLPVPPLDHTLNKYLKSIVPLVSPDEYKYTEKVVSEFQKHPGPILQKFLEERAAGTNNWLSEWWKHVAYLDFRAPVVVNSNPAVIFPKQNYQGTEGKLRFAARLVAGALQYKQGIDNQTIPVETLGGKPLCMSQYYKIMSACRIPGPKIDTHYCFTPGSINPPRHINVLHNNQIFSLDVYGKEGDVLNIDQIYEGLMSIVNQSQTPVPPVGIFGVQDRKTWSDVYNKLRKDKKNKSNFENINRSIFVLCLDGAMPQGKDEGEDKSISCKEMLYGGGSQYFSGNRWFDKTLQFIVGDDGRCGLNYEHTTAEGPAIAAIMDHVLAFIERYDKKDEGAGEVTPPVKLEFTLTNDILDDIEKAKDAADRFADDLDICTLTFKDYGKNFPKSVRMSPDAFIQMAFQLAYYRMYNEPCATYETASLRRFQEGRSDTIRSCSIESYNFTQAMDDSSVDNERKVELLRKAVQAHRDYTDQAITGKVIDRHLLGLKLAAIEKGLDVPKLHMDSSYNTSTYFKLSTSQVGARFDAVMCFGPVVPDGYGLCYNPQEKQLNFSISAYNNSPETSSIKYKNMLEKSLKDMQKIIPTPAKL</sequence>
<evidence type="ECO:0000256" key="33">
    <source>
        <dbReference type="ARBA" id="ARBA00074976"/>
    </source>
</evidence>
<comment type="catalytic activity">
    <reaction evidence="22">
        <text>octanoyl-CoA + (R)-carnitine = O-octanoyl-(R)-carnitine + CoA</text>
        <dbReference type="Rhea" id="RHEA:17177"/>
        <dbReference type="ChEBI" id="CHEBI:16347"/>
        <dbReference type="ChEBI" id="CHEBI:18102"/>
        <dbReference type="ChEBI" id="CHEBI:57287"/>
        <dbReference type="ChEBI" id="CHEBI:57386"/>
        <dbReference type="EC" id="2.3.1.137"/>
    </reaction>
    <physiologicalReaction direction="left-to-right" evidence="22">
        <dbReference type="Rhea" id="RHEA:17178"/>
    </physiologicalReaction>
</comment>
<keyword evidence="12" id="KW-0443">Lipid metabolism</keyword>
<evidence type="ECO:0000256" key="11">
    <source>
        <dbReference type="ARBA" id="ARBA00022990"/>
    </source>
</evidence>
<dbReference type="GO" id="GO:0005743">
    <property type="term" value="C:mitochondrial inner membrane"/>
    <property type="evidence" value="ECO:0007669"/>
    <property type="project" value="UniProtKB-SubCell"/>
</dbReference>
<keyword evidence="6" id="KW-0813">Transport</keyword>
<comment type="similarity">
    <text evidence="4 36">Belongs to the carnitine/choline acetyltransferase family.</text>
</comment>
<dbReference type="GO" id="GO:0008458">
    <property type="term" value="F:carnitine O-octanoyltransferase activity"/>
    <property type="evidence" value="ECO:0007669"/>
    <property type="project" value="UniProtKB-EC"/>
</dbReference>
<evidence type="ECO:0000256" key="16">
    <source>
        <dbReference type="ARBA" id="ARBA00023315"/>
    </source>
</evidence>